<gene>
    <name evidence="7" type="ORF">FNV43_RR22874</name>
</gene>
<keyword evidence="6" id="KW-0812">Transmembrane</keyword>
<organism evidence="7 8">
    <name type="scientific">Rhamnella rubrinervis</name>
    <dbReference type="NCBI Taxonomy" id="2594499"/>
    <lineage>
        <taxon>Eukaryota</taxon>
        <taxon>Viridiplantae</taxon>
        <taxon>Streptophyta</taxon>
        <taxon>Embryophyta</taxon>
        <taxon>Tracheophyta</taxon>
        <taxon>Spermatophyta</taxon>
        <taxon>Magnoliopsida</taxon>
        <taxon>eudicotyledons</taxon>
        <taxon>Gunneridae</taxon>
        <taxon>Pentapetalae</taxon>
        <taxon>rosids</taxon>
        <taxon>fabids</taxon>
        <taxon>Rosales</taxon>
        <taxon>Rhamnaceae</taxon>
        <taxon>rhamnoid group</taxon>
        <taxon>Rhamneae</taxon>
        <taxon>Rhamnella</taxon>
    </lineage>
</organism>
<dbReference type="GO" id="GO:0020037">
    <property type="term" value="F:heme binding"/>
    <property type="evidence" value="ECO:0007669"/>
    <property type="project" value="InterPro"/>
</dbReference>
<keyword evidence="6" id="KW-1133">Transmembrane helix</keyword>
<feature type="transmembrane region" description="Helical" evidence="6">
    <location>
        <begin position="15"/>
        <end position="33"/>
    </location>
</feature>
<protein>
    <recommendedName>
        <fullName evidence="9">40S ribosomal protein S25</fullName>
    </recommendedName>
</protein>
<keyword evidence="3" id="KW-0687">Ribonucleoprotein</keyword>
<accession>A0A8K0DQZ1</accession>
<comment type="similarity">
    <text evidence="1">Belongs to the eukaryotic ribosomal protein eS25 family.</text>
</comment>
<evidence type="ECO:0000256" key="6">
    <source>
        <dbReference type="SAM" id="Phobius"/>
    </source>
</evidence>
<evidence type="ECO:0000256" key="3">
    <source>
        <dbReference type="ARBA" id="ARBA00023274"/>
    </source>
</evidence>
<dbReference type="InterPro" id="IPR001128">
    <property type="entry name" value="Cyt_P450"/>
</dbReference>
<dbReference type="PROSITE" id="PS00086">
    <property type="entry name" value="CYTOCHROME_P450"/>
    <property type="match status" value="1"/>
</dbReference>
<keyword evidence="6" id="KW-0472">Membrane</keyword>
<dbReference type="GO" id="GO:0005840">
    <property type="term" value="C:ribosome"/>
    <property type="evidence" value="ECO:0007669"/>
    <property type="project" value="UniProtKB-KW"/>
</dbReference>
<keyword evidence="2" id="KW-0689">Ribosomal protein</keyword>
<dbReference type="OrthoDB" id="2789670at2759"/>
<dbReference type="Pfam" id="PF03297">
    <property type="entry name" value="Ribosomal_S25"/>
    <property type="match status" value="1"/>
</dbReference>
<evidence type="ECO:0000256" key="5">
    <source>
        <dbReference type="SAM" id="MobiDB-lite"/>
    </source>
</evidence>
<dbReference type="PANTHER" id="PTHR47945:SF6">
    <property type="entry name" value="FERULATE 5-HYDROXYLASE"/>
    <property type="match status" value="1"/>
</dbReference>
<evidence type="ECO:0000313" key="7">
    <source>
        <dbReference type="EMBL" id="KAF3435782.1"/>
    </source>
</evidence>
<dbReference type="PRINTS" id="PR00463">
    <property type="entry name" value="EP450I"/>
</dbReference>
<reference evidence="7" key="1">
    <citation type="submission" date="2020-03" db="EMBL/GenBank/DDBJ databases">
        <title>A high-quality chromosome-level genome assembly of a woody plant with both climbing and erect habits, Rhamnella rubrinervis.</title>
        <authorList>
            <person name="Lu Z."/>
            <person name="Yang Y."/>
            <person name="Zhu X."/>
            <person name="Sun Y."/>
        </authorList>
    </citation>
    <scope>NUCLEOTIDE SEQUENCE</scope>
    <source>
        <strain evidence="7">BYM</strain>
        <tissue evidence="7">Leaf</tissue>
    </source>
</reference>
<feature type="region of interest" description="Disordered" evidence="5">
    <location>
        <begin position="888"/>
        <end position="914"/>
    </location>
</feature>
<keyword evidence="8" id="KW-1185">Reference proteome</keyword>
<dbReference type="CDD" id="cd11072">
    <property type="entry name" value="CYP71-like"/>
    <property type="match status" value="1"/>
</dbReference>
<keyword evidence="4" id="KW-0349">Heme</keyword>
<feature type="binding site" description="axial binding residue" evidence="4">
    <location>
        <position position="436"/>
    </location>
    <ligand>
        <name>heme</name>
        <dbReference type="ChEBI" id="CHEBI:30413"/>
    </ligand>
    <ligandPart>
        <name>Fe</name>
        <dbReference type="ChEBI" id="CHEBI:18248"/>
    </ligandPart>
</feature>
<evidence type="ECO:0000313" key="8">
    <source>
        <dbReference type="Proteomes" id="UP000796880"/>
    </source>
</evidence>
<evidence type="ECO:0000256" key="4">
    <source>
        <dbReference type="PIRSR" id="PIRSR602401-1"/>
    </source>
</evidence>
<feature type="compositionally biased region" description="Basic residues" evidence="5">
    <location>
        <begin position="544"/>
        <end position="553"/>
    </location>
</feature>
<dbReference type="InterPro" id="IPR053062">
    <property type="entry name" value="CYP450_84A"/>
</dbReference>
<dbReference type="EMBL" id="VOIH02000010">
    <property type="protein sequence ID" value="KAF3435782.1"/>
    <property type="molecule type" value="Genomic_DNA"/>
</dbReference>
<dbReference type="FunFam" id="3.30.63.20:FF:000001">
    <property type="entry name" value="40S ribosomal protein S25"/>
    <property type="match status" value="1"/>
</dbReference>
<evidence type="ECO:0000256" key="1">
    <source>
        <dbReference type="ARBA" id="ARBA00009106"/>
    </source>
</evidence>
<proteinExistence type="inferred from homology"/>
<dbReference type="Pfam" id="PF00067">
    <property type="entry name" value="p450"/>
    <property type="match status" value="1"/>
</dbReference>
<dbReference type="Proteomes" id="UP000796880">
    <property type="component" value="Unassembled WGS sequence"/>
</dbReference>
<keyword evidence="4" id="KW-0408">Iron</keyword>
<dbReference type="GO" id="GO:0005506">
    <property type="term" value="F:iron ion binding"/>
    <property type="evidence" value="ECO:0007669"/>
    <property type="project" value="InterPro"/>
</dbReference>
<comment type="caution">
    <text evidence="7">The sequence shown here is derived from an EMBL/GenBank/DDBJ whole genome shotgun (WGS) entry which is preliminary data.</text>
</comment>
<dbReference type="GO" id="GO:1990904">
    <property type="term" value="C:ribonucleoprotein complex"/>
    <property type="evidence" value="ECO:0007669"/>
    <property type="project" value="UniProtKB-KW"/>
</dbReference>
<dbReference type="InterPro" id="IPR017972">
    <property type="entry name" value="Cyt_P450_CS"/>
</dbReference>
<evidence type="ECO:0000256" key="2">
    <source>
        <dbReference type="ARBA" id="ARBA00022980"/>
    </source>
</evidence>
<comment type="cofactor">
    <cofactor evidence="4">
        <name>heme</name>
        <dbReference type="ChEBI" id="CHEBI:30413"/>
    </cofactor>
</comment>
<sequence length="1380" mass="153697">MESLLQSLQSSSSSSPLWLLLLPFALTLFLYFLTRRRLPYPPGPKGWPIIGNMLMMDQLTHRGLAKLAKNYGGLLHLRMGVLHVVAVSTPDMAREVLQVQDGVFSNRPANVAISYLTYDRADMAFANYGPFWRQMRKICVIKLFSRKRAESWASVREEVDDSVQAVAAMVGSPVNVGELVFALTRNITYRAAFGSSSHEGQDEFVSILQEFSKLFGAFNIADFFPWLGWIHAHEFNRRMERARESLDVFIDKIINEHVEKKKRKTTSSDPDADYDMVDELLAFLPDVHDDISPEKQTENSQSTFKLTRDNIKALVMDVMFGGTETVASVIEWAMAELMNSPEDLKKVQQELTDVVGLNRKVDESDLENLTYLSVVAGYSIPSGSRVWINAWAIGRDKASWEDPEEFRPWRFKNEGAPDFKGSNFEFIPFGSGRRSCPGMQLGLYAVELCVAHLLHCFTWELPQGMKPGELDMNDMFGLTAPRAVRLVAVPRSRSPLTLHLLVPPVFLRLLSVSLASCYRPDPMAPKKDKAPPPSSKPAKSGGGKQKKKKWSKGKQKEKVNNMVLFDQGTYDKLLSEAPKYKLITPSILSDRLRISGSLARKAIRELMARDGLGFDSLWLGFARGGLPSCQMSWASSAMWAQLHELVGWVSQEYRLGFCGLGFAIGWLGWAMGSYGLASLSSVGCAFSSQWAGLRDSVGWVCNSVGWPSRNLLVWALRSFGPASRADWMGFNRRWAGFLCPIFWATLCVQRRLGFMNLGWASYPWAGLLEPLGWGWVLQAGMDFAFRNIKRPGTVVWINCKEKTSNIWKKPKQEPKSRVWTLKDQKKPKGFVIEGPKEVPKLTFTNQKKSQNQRLCLVLQHPNPSVLGLVRVFQIVVKFSELTAPDSRFNAGPSMSEGPSTRKHIHRDSGRSAEQPKLKLKTMDIEGSEEDPKSKALDIEAVARKSFSDQRCPIALFSFGDPWNQIDRLPILDGRRKRRRVVAYSYLNKSYEEQRWDYLQQHDKGAASSVNSGSTTLPVFGDSTVLLNGGTSSGPTTHTGFSFGSCSYPSTFRSFGFGSATGPLSTPKAFGFGNTHVPPNSKTFAFGRSLGPSIPKAFGFGISSGPSMSKAFSFGSSSGLSKPRSFSFGSGPTTPRAFSFGCSAGPTSVRCMVSRPKPLALYRVGVRFTGQSLPRLDTLSRCAHFDDPCGKDLFSLLLLRRLVSSSSAALDGGCVLDLLHGWYGFSCGVKQDAPSSTSGLHFVRCLAHFDITGKGLNVLQVSHPTTHTIKALRYFDHHHISRFKLEGSSPWRLKSSFQKFPRNLGSRSTISAAPQYLTTNLKNKRASPEKYFDVRSESGILRESINNHYARKVPLWQTIYEINDILSHGELGCVVALAIRC</sequence>
<dbReference type="InterPro" id="IPR036396">
    <property type="entry name" value="Cyt_P450_sf"/>
</dbReference>
<evidence type="ECO:0008006" key="9">
    <source>
        <dbReference type="Google" id="ProtNLM"/>
    </source>
</evidence>
<dbReference type="Gene3D" id="3.30.63.20">
    <property type="match status" value="1"/>
</dbReference>
<dbReference type="GO" id="GO:0004497">
    <property type="term" value="F:monooxygenase activity"/>
    <property type="evidence" value="ECO:0007669"/>
    <property type="project" value="InterPro"/>
</dbReference>
<name>A0A8K0DQZ1_9ROSA</name>
<keyword evidence="4" id="KW-0479">Metal-binding</keyword>
<feature type="region of interest" description="Disordered" evidence="5">
    <location>
        <begin position="522"/>
        <end position="555"/>
    </location>
</feature>
<dbReference type="InterPro" id="IPR004977">
    <property type="entry name" value="Ribosomal_eS25"/>
</dbReference>
<dbReference type="SUPFAM" id="SSF48264">
    <property type="entry name" value="Cytochrome P450"/>
    <property type="match status" value="1"/>
</dbReference>
<dbReference type="InterPro" id="IPR002401">
    <property type="entry name" value="Cyt_P450_E_grp-I"/>
</dbReference>
<dbReference type="PANTHER" id="PTHR47945">
    <property type="entry name" value="CYTOCHROME P450 84A1-RELATED"/>
    <property type="match status" value="1"/>
</dbReference>
<dbReference type="Gene3D" id="1.10.630.10">
    <property type="entry name" value="Cytochrome P450"/>
    <property type="match status" value="1"/>
</dbReference>
<dbReference type="GO" id="GO:0016705">
    <property type="term" value="F:oxidoreductase activity, acting on paired donors, with incorporation or reduction of molecular oxygen"/>
    <property type="evidence" value="ECO:0007669"/>
    <property type="project" value="InterPro"/>
</dbReference>